<dbReference type="GO" id="GO:0015948">
    <property type="term" value="P:methanogenesis"/>
    <property type="evidence" value="ECO:0007669"/>
    <property type="project" value="InterPro"/>
</dbReference>
<dbReference type="GO" id="GO:0018493">
    <property type="term" value="F:formylmethanofuran dehydrogenase activity"/>
    <property type="evidence" value="ECO:0007669"/>
    <property type="project" value="InterPro"/>
</dbReference>
<dbReference type="RefSeq" id="WP_145294396.1">
    <property type="nucleotide sequence ID" value="NZ_CP036319.1"/>
</dbReference>
<name>A0A5C5Y9F1_9PLAN</name>
<dbReference type="PANTHER" id="PTHR39673:SF5">
    <property type="entry name" value="TUNGSTEN-CONTAINING FORMYLMETHANOFURAN DEHYDROGENASE 2 SUBUNIT C"/>
    <property type="match status" value="1"/>
</dbReference>
<dbReference type="AlphaFoldDB" id="A0A5C5Y9F1"/>
<dbReference type="SUPFAM" id="SSF69336">
    <property type="entry name" value="Alpha subunit of glutamate synthase, C-terminal domain"/>
    <property type="match status" value="1"/>
</dbReference>
<keyword evidence="1" id="KW-0378">Hydrolase</keyword>
<dbReference type="Gene3D" id="2.160.20.60">
    <property type="entry name" value="Glutamate synthase, alpha subunit, C-terminal domain"/>
    <property type="match status" value="1"/>
</dbReference>
<proteinExistence type="predicted"/>
<reference evidence="1 2" key="1">
    <citation type="submission" date="2019-02" db="EMBL/GenBank/DDBJ databases">
        <title>Deep-cultivation of Planctomycetes and their phenomic and genomic characterization uncovers novel biology.</title>
        <authorList>
            <person name="Wiegand S."/>
            <person name="Jogler M."/>
            <person name="Boedeker C."/>
            <person name="Pinto D."/>
            <person name="Vollmers J."/>
            <person name="Rivas-Marin E."/>
            <person name="Kohn T."/>
            <person name="Peeters S.H."/>
            <person name="Heuer A."/>
            <person name="Rast P."/>
            <person name="Oberbeckmann S."/>
            <person name="Bunk B."/>
            <person name="Jeske O."/>
            <person name="Meyerdierks A."/>
            <person name="Storesund J.E."/>
            <person name="Kallscheuer N."/>
            <person name="Luecker S."/>
            <person name="Lage O.M."/>
            <person name="Pohl T."/>
            <person name="Merkel B.J."/>
            <person name="Hornburger P."/>
            <person name="Mueller R.-W."/>
            <person name="Bruemmer F."/>
            <person name="Labrenz M."/>
            <person name="Spormann A.M."/>
            <person name="Op Den Camp H."/>
            <person name="Overmann J."/>
            <person name="Amann R."/>
            <person name="Jetten M.S.M."/>
            <person name="Mascher T."/>
            <person name="Medema M.H."/>
            <person name="Devos D.P."/>
            <person name="Kaster A.-K."/>
            <person name="Ovreas L."/>
            <person name="Rohde M."/>
            <person name="Galperin M.Y."/>
            <person name="Jogler C."/>
        </authorList>
    </citation>
    <scope>NUCLEOTIDE SEQUENCE [LARGE SCALE GENOMIC DNA]</scope>
    <source>
        <strain evidence="1 2">Pan14r</strain>
    </source>
</reference>
<evidence type="ECO:0000313" key="2">
    <source>
        <dbReference type="Proteomes" id="UP000317238"/>
    </source>
</evidence>
<sequence>MKSWKLSLRQTPHQRIDARVIGLQAFAKMTIDQVRHARLSAGHKSVELAEYFNVEDLTSEQPTIMVEGDLSRFDHLASGHHGGRFEVQGNVGHDLASGMAGGEVIVHGDAGDRVGGPVDHGRVGMSGGKVVITGDAGRRAGIRMRRGDLWINGDVMPGVGAWMIAGTIVIGGRTVATGDDGGRVGFGMRRGTIVCGELSAIDRRRFTTPVPMWTAVIGPMLRSVEPWKPHCPRVAKRFARLSESLDCLRGDLADGGMGEIWIPPKD</sequence>
<dbReference type="InterPro" id="IPR036485">
    <property type="entry name" value="Glu_synth_asu_C_sf"/>
</dbReference>
<dbReference type="GO" id="GO:0016787">
    <property type="term" value="F:hydrolase activity"/>
    <property type="evidence" value="ECO:0007669"/>
    <property type="project" value="UniProtKB-KW"/>
</dbReference>
<dbReference type="PANTHER" id="PTHR39673">
    <property type="entry name" value="TUNGSTEN FORMYLMETHANOFURAN DEHYDROGENASE, SUBUNIT C (FWDC)"/>
    <property type="match status" value="1"/>
</dbReference>
<protein>
    <submittedName>
        <fullName evidence="1">Formyltransferase/hydrolase complex Fhc subunit C</fullName>
    </submittedName>
</protein>
<keyword evidence="2" id="KW-1185">Reference proteome</keyword>
<keyword evidence="1" id="KW-0808">Transferase</keyword>
<dbReference type="InterPro" id="IPR017550">
    <property type="entry name" value="Formylmethanofuran_DH_suC"/>
</dbReference>
<evidence type="ECO:0000313" key="1">
    <source>
        <dbReference type="EMBL" id="TWT71804.1"/>
    </source>
</evidence>
<dbReference type="GO" id="GO:0016740">
    <property type="term" value="F:transferase activity"/>
    <property type="evidence" value="ECO:0007669"/>
    <property type="project" value="UniProtKB-KW"/>
</dbReference>
<comment type="caution">
    <text evidence="1">The sequence shown here is derived from an EMBL/GenBank/DDBJ whole genome shotgun (WGS) entry which is preliminary data.</text>
</comment>
<accession>A0A5C5Y9F1</accession>
<dbReference type="Proteomes" id="UP000317238">
    <property type="component" value="Unassembled WGS sequence"/>
</dbReference>
<dbReference type="NCBIfam" id="TIGR03122">
    <property type="entry name" value="one_C_dehyd_C"/>
    <property type="match status" value="1"/>
</dbReference>
<dbReference type="GO" id="GO:0046914">
    <property type="term" value="F:transition metal ion binding"/>
    <property type="evidence" value="ECO:0007669"/>
    <property type="project" value="InterPro"/>
</dbReference>
<gene>
    <name evidence="1" type="primary">fhcC</name>
    <name evidence="1" type="ORF">Pan14r_41210</name>
</gene>
<dbReference type="EMBL" id="SJPL01000001">
    <property type="protein sequence ID" value="TWT71804.1"/>
    <property type="molecule type" value="Genomic_DNA"/>
</dbReference>
<dbReference type="OrthoDB" id="269067at2"/>
<organism evidence="1 2">
    <name type="scientific">Crateriforma conspicua</name>
    <dbReference type="NCBI Taxonomy" id="2527996"/>
    <lineage>
        <taxon>Bacteria</taxon>
        <taxon>Pseudomonadati</taxon>
        <taxon>Planctomycetota</taxon>
        <taxon>Planctomycetia</taxon>
        <taxon>Planctomycetales</taxon>
        <taxon>Planctomycetaceae</taxon>
        <taxon>Crateriforma</taxon>
    </lineage>
</organism>